<name>A0A0F9WKP7_9ZZZZ</name>
<accession>A0A0F9WKP7</accession>
<proteinExistence type="predicted"/>
<protein>
    <submittedName>
        <fullName evidence="1">Uncharacterized protein</fullName>
    </submittedName>
</protein>
<comment type="caution">
    <text evidence="1">The sequence shown here is derived from an EMBL/GenBank/DDBJ whole genome shotgun (WGS) entry which is preliminary data.</text>
</comment>
<dbReference type="EMBL" id="LAZR01000146">
    <property type="protein sequence ID" value="KKN86591.1"/>
    <property type="molecule type" value="Genomic_DNA"/>
</dbReference>
<evidence type="ECO:0000313" key="1">
    <source>
        <dbReference type="EMBL" id="KKN86591.1"/>
    </source>
</evidence>
<organism evidence="1">
    <name type="scientific">marine sediment metagenome</name>
    <dbReference type="NCBI Taxonomy" id="412755"/>
    <lineage>
        <taxon>unclassified sequences</taxon>
        <taxon>metagenomes</taxon>
        <taxon>ecological metagenomes</taxon>
    </lineage>
</organism>
<dbReference type="AlphaFoldDB" id="A0A0F9WKP7"/>
<reference evidence="1" key="1">
    <citation type="journal article" date="2015" name="Nature">
        <title>Complex archaea that bridge the gap between prokaryotes and eukaryotes.</title>
        <authorList>
            <person name="Spang A."/>
            <person name="Saw J.H."/>
            <person name="Jorgensen S.L."/>
            <person name="Zaremba-Niedzwiedzka K."/>
            <person name="Martijn J."/>
            <person name="Lind A.E."/>
            <person name="van Eijk R."/>
            <person name="Schleper C."/>
            <person name="Guy L."/>
            <person name="Ettema T.J."/>
        </authorList>
    </citation>
    <scope>NUCLEOTIDE SEQUENCE</scope>
</reference>
<gene>
    <name evidence="1" type="ORF">LCGC14_0267670</name>
</gene>
<sequence length="62" mass="6938">MSEKILHFRCVAGDCPAREVKLKVKVSIPPETKWINEKDLGDPKCPACDSKLDSYTNSDSNE</sequence>